<evidence type="ECO:0000313" key="1">
    <source>
        <dbReference type="EMBL" id="MXO51689.1"/>
    </source>
</evidence>
<dbReference type="EMBL" id="WTYF01000004">
    <property type="protein sequence ID" value="MXO51689.1"/>
    <property type="molecule type" value="Genomic_DNA"/>
</dbReference>
<dbReference type="Gene3D" id="2.160.20.10">
    <property type="entry name" value="Single-stranded right-handed beta-helix, Pectin lyase-like"/>
    <property type="match status" value="1"/>
</dbReference>
<gene>
    <name evidence="1" type="ORF">GRI42_10280</name>
</gene>
<dbReference type="InterPro" id="IPR012334">
    <property type="entry name" value="Pectin_lyas_fold"/>
</dbReference>
<dbReference type="AlphaFoldDB" id="A0A844Y2C3"/>
<dbReference type="OrthoDB" id="501735at2"/>
<organism evidence="1 2">
    <name type="scientific">Qipengyuania gaetbuli</name>
    <dbReference type="NCBI Taxonomy" id="266952"/>
    <lineage>
        <taxon>Bacteria</taxon>
        <taxon>Pseudomonadati</taxon>
        <taxon>Pseudomonadota</taxon>
        <taxon>Alphaproteobacteria</taxon>
        <taxon>Sphingomonadales</taxon>
        <taxon>Erythrobacteraceae</taxon>
        <taxon>Qipengyuania</taxon>
    </lineage>
</organism>
<protein>
    <recommendedName>
        <fullName evidence="3">Pectate lyase superfamily protein domain-containing protein</fullName>
    </recommendedName>
</protein>
<reference evidence="1 2" key="1">
    <citation type="submission" date="2019-12" db="EMBL/GenBank/DDBJ databases">
        <title>Genomic-based taxomic classification of the family Erythrobacteraceae.</title>
        <authorList>
            <person name="Xu L."/>
        </authorList>
    </citation>
    <scope>NUCLEOTIDE SEQUENCE [LARGE SCALE GENOMIC DNA]</scope>
    <source>
        <strain evidence="1 2">DSM 16225</strain>
    </source>
</reference>
<dbReference type="RefSeq" id="WP_160608402.1">
    <property type="nucleotide sequence ID" value="NZ_WTYF01000004.1"/>
</dbReference>
<accession>A0A844Y2C3</accession>
<name>A0A844Y2C3_9SPHN</name>
<sequence>MNALAISSLALAVEAAQGKPCLFADLALKSPRQDAGLLVSSGHAAPGLGAGTYVCDARCTPELLAAHPRFVVRTANGRIFRLLPESGAITPEQGGAAGDGVTDDQPAIQAAVDYAEAVGAQEVRFPAPRYRIDCPLRTSPADQSLARDGHPIVISKSLAFRGMAAGRTVLDFRALDGAPAESDWQLVPASASDPSLAVWRGGGIFVSGDTVDPGKGQRTVARLELDRLVLYGNRQHTGNHAWPAYPVTGDGWDITDKALWVQDCHVGEIVCRDTDMIGWKGEIFYLGGAIDAVERVELARCRFASTNGSAFNPGCNAEILATDCSFGDAFQAQEETGKNRAIYRNCVWHDCDHTTIGSGSTAAFLYNWVWPTRVEALPPPLTLLDNCEFRDVGWLRVLSWVSGSIRTVDTPVGLPGSDGQAIRDVDLGIDALLDRKTNIHALGLYGLDTLEEQVPGAPAGVFKRPPANVSLRITHRRTSAAREAGREWLGVSWSGLVDASCSIHAQGEYASGRVPNGGDAPVSMPLVTFGPGAPSTSYWARGWYAAPAFSGPGEIKVTAPLMAVTLADAIIADMTLSRPPSGGSSFGYAEGQTVRISKVGAAGSFRFGKGASASFAVTATRSLVNECDWIEFTYNRERQRWEESGFFSDA</sequence>
<dbReference type="Proteomes" id="UP000444185">
    <property type="component" value="Unassembled WGS sequence"/>
</dbReference>
<dbReference type="InterPro" id="IPR011050">
    <property type="entry name" value="Pectin_lyase_fold/virulence"/>
</dbReference>
<comment type="caution">
    <text evidence="1">The sequence shown here is derived from an EMBL/GenBank/DDBJ whole genome shotgun (WGS) entry which is preliminary data.</text>
</comment>
<evidence type="ECO:0000313" key="2">
    <source>
        <dbReference type="Proteomes" id="UP000444185"/>
    </source>
</evidence>
<dbReference type="SUPFAM" id="SSF51126">
    <property type="entry name" value="Pectin lyase-like"/>
    <property type="match status" value="1"/>
</dbReference>
<proteinExistence type="predicted"/>
<keyword evidence="2" id="KW-1185">Reference proteome</keyword>
<evidence type="ECO:0008006" key="3">
    <source>
        <dbReference type="Google" id="ProtNLM"/>
    </source>
</evidence>